<evidence type="ECO:0008006" key="5">
    <source>
        <dbReference type="Google" id="ProtNLM"/>
    </source>
</evidence>
<dbReference type="Pfam" id="PF05016">
    <property type="entry name" value="ParE_toxin"/>
    <property type="match status" value="1"/>
</dbReference>
<proteinExistence type="inferred from homology"/>
<dbReference type="OrthoDB" id="9798046at2"/>
<dbReference type="Proteomes" id="UP000003374">
    <property type="component" value="Unassembled WGS sequence"/>
</dbReference>
<evidence type="ECO:0000313" key="3">
    <source>
        <dbReference type="EMBL" id="EAR23015.1"/>
    </source>
</evidence>
<organism evidence="3 4">
    <name type="scientific">Nitrococcus mobilis Nb-231</name>
    <dbReference type="NCBI Taxonomy" id="314278"/>
    <lineage>
        <taxon>Bacteria</taxon>
        <taxon>Pseudomonadati</taxon>
        <taxon>Pseudomonadota</taxon>
        <taxon>Gammaproteobacteria</taxon>
        <taxon>Chromatiales</taxon>
        <taxon>Ectothiorhodospiraceae</taxon>
        <taxon>Nitrococcus</taxon>
    </lineage>
</organism>
<dbReference type="AlphaFoldDB" id="A4BL27"/>
<dbReference type="EMBL" id="AAOF01000001">
    <property type="protein sequence ID" value="EAR23015.1"/>
    <property type="molecule type" value="Genomic_DNA"/>
</dbReference>
<dbReference type="InterPro" id="IPR035093">
    <property type="entry name" value="RelE/ParE_toxin_dom_sf"/>
</dbReference>
<dbReference type="eggNOG" id="COG3668">
    <property type="taxonomic scope" value="Bacteria"/>
</dbReference>
<dbReference type="Gene3D" id="3.30.2310.20">
    <property type="entry name" value="RelE-like"/>
    <property type="match status" value="1"/>
</dbReference>
<comment type="caution">
    <text evidence="3">The sequence shown here is derived from an EMBL/GenBank/DDBJ whole genome shotgun (WGS) entry which is preliminary data.</text>
</comment>
<protein>
    <recommendedName>
        <fullName evidence="5">Plasmid stabilization system</fullName>
    </recommendedName>
</protein>
<dbReference type="HOGENOM" id="CLU_147162_11_0_6"/>
<name>A4BL27_9GAMM</name>
<reference evidence="3 4" key="1">
    <citation type="submission" date="2006-02" db="EMBL/GenBank/DDBJ databases">
        <authorList>
            <person name="Waterbury J."/>
            <person name="Ferriera S."/>
            <person name="Johnson J."/>
            <person name="Kravitz S."/>
            <person name="Halpern A."/>
            <person name="Remington K."/>
            <person name="Beeson K."/>
            <person name="Tran B."/>
            <person name="Rogers Y.-H."/>
            <person name="Friedman R."/>
            <person name="Venter J.C."/>
        </authorList>
    </citation>
    <scope>NUCLEOTIDE SEQUENCE [LARGE SCALE GENOMIC DNA]</scope>
    <source>
        <strain evidence="3 4">Nb-231</strain>
    </source>
</reference>
<dbReference type="STRING" id="314278.NB231_14383"/>
<evidence type="ECO:0000313" key="4">
    <source>
        <dbReference type="Proteomes" id="UP000003374"/>
    </source>
</evidence>
<evidence type="ECO:0000256" key="1">
    <source>
        <dbReference type="ARBA" id="ARBA00006226"/>
    </source>
</evidence>
<dbReference type="PANTHER" id="PTHR33755:SF6">
    <property type="entry name" value="PLASMID STABILIZATION SYSTEM PROTEIN"/>
    <property type="match status" value="1"/>
</dbReference>
<dbReference type="InterPro" id="IPR007712">
    <property type="entry name" value="RelE/ParE_toxin"/>
</dbReference>
<gene>
    <name evidence="3" type="ORF">NB231_14383</name>
</gene>
<sequence>MRQIVWSQDALSEFNDIVAYIARDKLTAALKVADRIEEAISSLAAMPTGRRGRVAGTYEKVVSGLPYIIAYTLEPTPAGEEILAVLRIIHGARDWKEG</sequence>
<dbReference type="PANTHER" id="PTHR33755">
    <property type="entry name" value="TOXIN PARE1-RELATED"/>
    <property type="match status" value="1"/>
</dbReference>
<accession>A4BL27</accession>
<keyword evidence="2" id="KW-1277">Toxin-antitoxin system</keyword>
<comment type="similarity">
    <text evidence="1">Belongs to the RelE toxin family.</text>
</comment>
<keyword evidence="4" id="KW-1185">Reference proteome</keyword>
<dbReference type="InterPro" id="IPR051803">
    <property type="entry name" value="TA_system_RelE-like_toxin"/>
</dbReference>
<dbReference type="RefSeq" id="WP_005003840.1">
    <property type="nucleotide sequence ID" value="NZ_CH672427.1"/>
</dbReference>
<evidence type="ECO:0000256" key="2">
    <source>
        <dbReference type="ARBA" id="ARBA00022649"/>
    </source>
</evidence>